<reference evidence="2" key="2">
    <citation type="submission" date="2025-05" db="UniProtKB">
        <authorList>
            <consortium name="EnsemblMetazoa"/>
        </authorList>
    </citation>
    <scope>IDENTIFICATION</scope>
    <source>
        <strain evidence="2">Foshan</strain>
    </source>
</reference>
<sequence length="440" mass="51566">MTRLDEIREYVEREFKNLCKSKNRARSLQGVLTKQELLKDHLIEFETLVKAYEHRHNTEDWNKLTDDLEFVRTRVNQSLKLLNGTSIAPERLENRSRRNSDYCLEMQTPALGQGEPLEQGDSQVWETPQFSSSFNSSRISQIQFPEHIGSREITQEERSCQDHSEEIDLDNTSFIKTLDNLKLKFYKYSGILNKSFSKMANPVPYDFPMVTAVQCIPEFHGKPEELQLFLIQIEYFANGIPVGTPHTPLLNVVYTKLRGEALLRLQDIQDVTWPGMKKKLEETFQPEIETLNQGGTESFDSYKTRAMKLYRYISTMPDHGNDSYVGSTLRKHFLGGLCSRALALTGKSQRDKTFPELLKWLEREYEEVEELRDIHRRLQPGRVDKPRGNNNNNNYNRNNNNYNRNNNNYNRNNNNYNHNNNNNYNHNNNNNYNQNNNIIP</sequence>
<evidence type="ECO:0008006" key="4">
    <source>
        <dbReference type="Google" id="ProtNLM"/>
    </source>
</evidence>
<reference evidence="3" key="1">
    <citation type="journal article" date="2015" name="Proc. Natl. Acad. Sci. U.S.A.">
        <title>Genome sequence of the Asian Tiger mosquito, Aedes albopictus, reveals insights into its biology, genetics, and evolution.</title>
        <authorList>
            <person name="Chen X.G."/>
            <person name="Jiang X."/>
            <person name="Gu J."/>
            <person name="Xu M."/>
            <person name="Wu Y."/>
            <person name="Deng Y."/>
            <person name="Zhang C."/>
            <person name="Bonizzoni M."/>
            <person name="Dermauw W."/>
            <person name="Vontas J."/>
            <person name="Armbruster P."/>
            <person name="Huang X."/>
            <person name="Yang Y."/>
            <person name="Zhang H."/>
            <person name="He W."/>
            <person name="Peng H."/>
            <person name="Liu Y."/>
            <person name="Wu K."/>
            <person name="Chen J."/>
            <person name="Lirakis M."/>
            <person name="Topalis P."/>
            <person name="Van Leeuwen T."/>
            <person name="Hall A.B."/>
            <person name="Jiang X."/>
            <person name="Thorpe C."/>
            <person name="Mueller R.L."/>
            <person name="Sun C."/>
            <person name="Waterhouse R.M."/>
            <person name="Yan G."/>
            <person name="Tu Z.J."/>
            <person name="Fang X."/>
            <person name="James A.A."/>
        </authorList>
    </citation>
    <scope>NUCLEOTIDE SEQUENCE [LARGE SCALE GENOMIC DNA]</scope>
    <source>
        <strain evidence="3">Foshan</strain>
    </source>
</reference>
<organism evidence="2 3">
    <name type="scientific">Aedes albopictus</name>
    <name type="common">Asian tiger mosquito</name>
    <name type="synonym">Stegomyia albopicta</name>
    <dbReference type="NCBI Taxonomy" id="7160"/>
    <lineage>
        <taxon>Eukaryota</taxon>
        <taxon>Metazoa</taxon>
        <taxon>Ecdysozoa</taxon>
        <taxon>Arthropoda</taxon>
        <taxon>Hexapoda</taxon>
        <taxon>Insecta</taxon>
        <taxon>Pterygota</taxon>
        <taxon>Neoptera</taxon>
        <taxon>Endopterygota</taxon>
        <taxon>Diptera</taxon>
        <taxon>Nematocera</taxon>
        <taxon>Culicoidea</taxon>
        <taxon>Culicidae</taxon>
        <taxon>Culicinae</taxon>
        <taxon>Aedini</taxon>
        <taxon>Aedes</taxon>
        <taxon>Stegomyia</taxon>
    </lineage>
</organism>
<dbReference type="EnsemblMetazoa" id="AALFPA23_020187.R29746">
    <property type="protein sequence ID" value="AALFPA23_020187.P29746"/>
    <property type="gene ID" value="AALFPA23_020187"/>
</dbReference>
<evidence type="ECO:0000256" key="1">
    <source>
        <dbReference type="SAM" id="MobiDB-lite"/>
    </source>
</evidence>
<evidence type="ECO:0000313" key="2">
    <source>
        <dbReference type="EnsemblMetazoa" id="AALFPA23_020187.P29746"/>
    </source>
</evidence>
<dbReference type="Proteomes" id="UP000069940">
    <property type="component" value="Unassembled WGS sequence"/>
</dbReference>
<dbReference type="InterPro" id="IPR053019">
    <property type="entry name" value="GATA_zinc_finger"/>
</dbReference>
<accession>A0ABM1ZNH3</accession>
<proteinExistence type="predicted"/>
<feature type="region of interest" description="Disordered" evidence="1">
    <location>
        <begin position="379"/>
        <end position="440"/>
    </location>
</feature>
<name>A0ABM1ZNH3_AEDAL</name>
<dbReference type="RefSeq" id="XP_062707796.1">
    <property type="nucleotide sequence ID" value="XM_062851812.1"/>
</dbReference>
<dbReference type="GeneID" id="134288090"/>
<dbReference type="PANTHER" id="PTHR23353">
    <property type="entry name" value="RAB-GAP/TBC-RELATED"/>
    <property type="match status" value="1"/>
</dbReference>
<protein>
    <recommendedName>
        <fullName evidence="4">DUF4806 domain-containing protein</fullName>
    </recommendedName>
</protein>
<feature type="compositionally biased region" description="Low complexity" evidence="1">
    <location>
        <begin position="389"/>
        <end position="440"/>
    </location>
</feature>
<keyword evidence="3" id="KW-1185">Reference proteome</keyword>
<dbReference type="PANTHER" id="PTHR23353:SF23">
    <property type="entry name" value="PROTEIN HAIRLESS"/>
    <property type="match status" value="1"/>
</dbReference>
<evidence type="ECO:0000313" key="3">
    <source>
        <dbReference type="Proteomes" id="UP000069940"/>
    </source>
</evidence>